<comment type="caution">
    <text evidence="4">The sequence shown here is derived from an EMBL/GenBank/DDBJ whole genome shotgun (WGS) entry which is preliminary data.</text>
</comment>
<dbReference type="Proteomes" id="UP000233524">
    <property type="component" value="Unassembled WGS sequence"/>
</dbReference>
<dbReference type="OrthoDB" id="4084551at2759"/>
<feature type="region of interest" description="Disordered" evidence="1">
    <location>
        <begin position="331"/>
        <end position="394"/>
    </location>
</feature>
<sequence length="394" mass="43628">MLASSLLPLFLPALAPRPAQPSLHCHLPQFALATAVWVSADERTPVTTVTPHETTVDSTPTLADAAPNEVTGTVFTLTENVVISTSTGSRVPAPTNPASKNPAGAFARCFKEDDDEFAPFCDPSAESEVHVDRTYYITWNPDFFNDTLTKLNNTAEWRIRIRADRVDATNGSIGAKAFETDDSYPASWGVYPWRITSSVLESKQPTNVSLLILAHRQGQAETVEHRGPTVFVTYPPAFRTESPRLPKGAELYIALPSVAGFILVVVFGTCLWNKKSRKIDIGNIMSRSRHGYGVGKARARRLAGHVRKSMRRKEERGVMLDEWELNEGHLSPGERYRDMPAPGRRDSDALGSLAGTPVNDRFPRSPAPDSEGRNVFREEMERQNRERGDAPNYL</sequence>
<organism evidence="4 5">
    <name type="scientific">Lomentospora prolificans</name>
    <dbReference type="NCBI Taxonomy" id="41688"/>
    <lineage>
        <taxon>Eukaryota</taxon>
        <taxon>Fungi</taxon>
        <taxon>Dikarya</taxon>
        <taxon>Ascomycota</taxon>
        <taxon>Pezizomycotina</taxon>
        <taxon>Sordariomycetes</taxon>
        <taxon>Hypocreomycetidae</taxon>
        <taxon>Microascales</taxon>
        <taxon>Microascaceae</taxon>
        <taxon>Lomentospora</taxon>
    </lineage>
</organism>
<feature type="compositionally biased region" description="Basic and acidic residues" evidence="1">
    <location>
        <begin position="370"/>
        <end position="394"/>
    </location>
</feature>
<dbReference type="VEuPathDB" id="FungiDB:jhhlp_004520"/>
<feature type="signal peptide" evidence="3">
    <location>
        <begin position="1"/>
        <end position="21"/>
    </location>
</feature>
<feature type="compositionally biased region" description="Basic and acidic residues" evidence="1">
    <location>
        <begin position="332"/>
        <end position="348"/>
    </location>
</feature>
<evidence type="ECO:0000256" key="1">
    <source>
        <dbReference type="SAM" id="MobiDB-lite"/>
    </source>
</evidence>
<name>A0A2N3NBX5_9PEZI</name>
<evidence type="ECO:0000313" key="5">
    <source>
        <dbReference type="Proteomes" id="UP000233524"/>
    </source>
</evidence>
<evidence type="ECO:0000313" key="4">
    <source>
        <dbReference type="EMBL" id="PKS09897.1"/>
    </source>
</evidence>
<dbReference type="AlphaFoldDB" id="A0A2N3NBX5"/>
<protein>
    <submittedName>
        <fullName evidence="4">Uncharacterized protein</fullName>
    </submittedName>
</protein>
<keyword evidence="2" id="KW-0812">Transmembrane</keyword>
<gene>
    <name evidence="4" type="ORF">jhhlp_004520</name>
</gene>
<keyword evidence="2" id="KW-0472">Membrane</keyword>
<keyword evidence="2" id="KW-1133">Transmembrane helix</keyword>
<evidence type="ECO:0000256" key="3">
    <source>
        <dbReference type="SAM" id="SignalP"/>
    </source>
</evidence>
<feature type="chain" id="PRO_5014736211" evidence="3">
    <location>
        <begin position="22"/>
        <end position="394"/>
    </location>
</feature>
<feature type="transmembrane region" description="Helical" evidence="2">
    <location>
        <begin position="251"/>
        <end position="272"/>
    </location>
</feature>
<dbReference type="InParanoid" id="A0A2N3NBX5"/>
<reference evidence="4 5" key="1">
    <citation type="journal article" date="2017" name="G3 (Bethesda)">
        <title>First Draft Genome Sequence of the Pathogenic Fungus Lomentospora prolificans (Formerly Scedosporium prolificans).</title>
        <authorList>
            <person name="Luo R."/>
            <person name="Zimin A."/>
            <person name="Workman R."/>
            <person name="Fan Y."/>
            <person name="Pertea G."/>
            <person name="Grossman N."/>
            <person name="Wear M.P."/>
            <person name="Jia B."/>
            <person name="Miller H."/>
            <person name="Casadevall A."/>
            <person name="Timp W."/>
            <person name="Zhang S.X."/>
            <person name="Salzberg S.L."/>
        </authorList>
    </citation>
    <scope>NUCLEOTIDE SEQUENCE [LARGE SCALE GENOMIC DNA]</scope>
    <source>
        <strain evidence="4 5">JHH-5317</strain>
    </source>
</reference>
<keyword evidence="3" id="KW-0732">Signal</keyword>
<proteinExistence type="predicted"/>
<evidence type="ECO:0000256" key="2">
    <source>
        <dbReference type="SAM" id="Phobius"/>
    </source>
</evidence>
<dbReference type="InterPro" id="IPR028000">
    <property type="entry name" value="Pma1"/>
</dbReference>
<accession>A0A2N3NBX5</accession>
<dbReference type="Pfam" id="PF14610">
    <property type="entry name" value="Psg1"/>
    <property type="match status" value="1"/>
</dbReference>
<keyword evidence="5" id="KW-1185">Reference proteome</keyword>
<dbReference type="EMBL" id="NLAX01000010">
    <property type="protein sequence ID" value="PKS09897.1"/>
    <property type="molecule type" value="Genomic_DNA"/>
</dbReference>